<reference evidence="1" key="1">
    <citation type="journal article" name="BMC Genomics">
        <title>Long-read sequencing and de novo genome assembly of marine medaka (Oryzias melastigma).</title>
        <authorList>
            <person name="Liang P."/>
            <person name="Saqib H.S.A."/>
            <person name="Ni X."/>
            <person name="Shen Y."/>
        </authorList>
    </citation>
    <scope>NUCLEOTIDE SEQUENCE</scope>
    <source>
        <strain evidence="1">Bigg-433</strain>
    </source>
</reference>
<name>A0A834FNT3_ORYME</name>
<feature type="non-terminal residue" evidence="1">
    <location>
        <position position="220"/>
    </location>
</feature>
<sequence length="220" mass="25298">PFLSVMHARAHCAKCEIKWSTRNQEGVGTTLGEEVEQVNSFLSRCALTTKYMSKPARTNMLTVHAMGWNERKRKNLQRALCSRFSKIVNNIKTASLNLSKMQEGIQCTDDTLKLWVDEVKEWALVTLVLVSTAIPGDVTGLQESIENLFLSIRQKKHYIYRDYDRNKKRHNVTVKIAQQKRRLLQKIEQYNQQSAADQVDVTTVQQKLSAKTPDSMIWPC</sequence>
<accession>A0A834FNT3</accession>
<organism evidence="1 2">
    <name type="scientific">Oryzias melastigma</name>
    <name type="common">Marine medaka</name>
    <dbReference type="NCBI Taxonomy" id="30732"/>
    <lineage>
        <taxon>Eukaryota</taxon>
        <taxon>Metazoa</taxon>
        <taxon>Chordata</taxon>
        <taxon>Craniata</taxon>
        <taxon>Vertebrata</taxon>
        <taxon>Euteleostomi</taxon>
        <taxon>Actinopterygii</taxon>
        <taxon>Neopterygii</taxon>
        <taxon>Teleostei</taxon>
        <taxon>Neoteleostei</taxon>
        <taxon>Acanthomorphata</taxon>
        <taxon>Ovalentaria</taxon>
        <taxon>Atherinomorphae</taxon>
        <taxon>Beloniformes</taxon>
        <taxon>Adrianichthyidae</taxon>
        <taxon>Oryziinae</taxon>
        <taxon>Oryzias</taxon>
    </lineage>
</organism>
<dbReference type="InterPro" id="IPR040521">
    <property type="entry name" value="KDZ"/>
</dbReference>
<dbReference type="EMBL" id="WKFB01000055">
    <property type="protein sequence ID" value="KAF6737594.1"/>
    <property type="molecule type" value="Genomic_DNA"/>
</dbReference>
<dbReference type="AlphaFoldDB" id="A0A834FNT3"/>
<gene>
    <name evidence="1" type="ORF">FQA47_008152</name>
</gene>
<dbReference type="Proteomes" id="UP000646548">
    <property type="component" value="Unassembled WGS sequence"/>
</dbReference>
<protein>
    <submittedName>
        <fullName evidence="1">Uncharacterized protein</fullName>
    </submittedName>
</protein>
<evidence type="ECO:0000313" key="2">
    <source>
        <dbReference type="Proteomes" id="UP000646548"/>
    </source>
</evidence>
<dbReference type="Pfam" id="PF18758">
    <property type="entry name" value="KDZ"/>
    <property type="match status" value="1"/>
</dbReference>
<dbReference type="PANTHER" id="PTHR33104">
    <property type="entry name" value="SI:DKEY-29D5.2"/>
    <property type="match status" value="1"/>
</dbReference>
<comment type="caution">
    <text evidence="1">The sequence shown here is derived from an EMBL/GenBank/DDBJ whole genome shotgun (WGS) entry which is preliminary data.</text>
</comment>
<evidence type="ECO:0000313" key="1">
    <source>
        <dbReference type="EMBL" id="KAF6737594.1"/>
    </source>
</evidence>
<dbReference type="PANTHER" id="PTHR33104:SF2">
    <property type="entry name" value="CXC3 LIKE CYSTEINE CLUSTER DOMAIN-CONTAINING PROTEIN"/>
    <property type="match status" value="1"/>
</dbReference>
<proteinExistence type="predicted"/>